<name>A0A261QVL9_9BORD</name>
<comment type="similarity">
    <text evidence="1">Belongs to the short-chain dehydrogenases/reductases (SDR) family.</text>
</comment>
<dbReference type="CDD" id="cd05233">
    <property type="entry name" value="SDR_c"/>
    <property type="match status" value="1"/>
</dbReference>
<dbReference type="PANTHER" id="PTHR42879:SF2">
    <property type="entry name" value="3-OXOACYL-[ACYL-CARRIER-PROTEIN] REDUCTASE FABG"/>
    <property type="match status" value="1"/>
</dbReference>
<organism evidence="2 3">
    <name type="scientific">Bordetella genomosp. 7</name>
    <dbReference type="NCBI Taxonomy" id="1416805"/>
    <lineage>
        <taxon>Bacteria</taxon>
        <taxon>Pseudomonadati</taxon>
        <taxon>Pseudomonadota</taxon>
        <taxon>Betaproteobacteria</taxon>
        <taxon>Burkholderiales</taxon>
        <taxon>Alcaligenaceae</taxon>
        <taxon>Bordetella</taxon>
    </lineage>
</organism>
<dbReference type="PRINTS" id="PR00080">
    <property type="entry name" value="SDRFAMILY"/>
</dbReference>
<protein>
    <recommendedName>
        <fullName evidence="4">Short-chain dehydrogenase</fullName>
    </recommendedName>
</protein>
<proteinExistence type="inferred from homology"/>
<accession>A0A261QVL9</accession>
<dbReference type="PROSITE" id="PS00061">
    <property type="entry name" value="ADH_SHORT"/>
    <property type="match status" value="1"/>
</dbReference>
<dbReference type="EMBL" id="NEVK01000008">
    <property type="protein sequence ID" value="OZI16410.1"/>
    <property type="molecule type" value="Genomic_DNA"/>
</dbReference>
<dbReference type="InterPro" id="IPR020904">
    <property type="entry name" value="Sc_DH/Rdtase_CS"/>
</dbReference>
<dbReference type="Gene3D" id="3.40.50.720">
    <property type="entry name" value="NAD(P)-binding Rossmann-like Domain"/>
    <property type="match status" value="1"/>
</dbReference>
<dbReference type="InterPro" id="IPR002347">
    <property type="entry name" value="SDR_fam"/>
</dbReference>
<reference evidence="3" key="1">
    <citation type="submission" date="2017-05" db="EMBL/GenBank/DDBJ databases">
        <title>Complete and WGS of Bordetella genogroups.</title>
        <authorList>
            <person name="Spilker T."/>
            <person name="Lipuma J."/>
        </authorList>
    </citation>
    <scope>NUCLEOTIDE SEQUENCE [LARGE SCALE GENOMIC DNA]</scope>
    <source>
        <strain evidence="3">AU18089</strain>
    </source>
</reference>
<evidence type="ECO:0000313" key="3">
    <source>
        <dbReference type="Proteomes" id="UP000216947"/>
    </source>
</evidence>
<dbReference type="PANTHER" id="PTHR42879">
    <property type="entry name" value="3-OXOACYL-(ACYL-CARRIER-PROTEIN) REDUCTASE"/>
    <property type="match status" value="1"/>
</dbReference>
<dbReference type="SUPFAM" id="SSF51735">
    <property type="entry name" value="NAD(P)-binding Rossmann-fold domains"/>
    <property type="match status" value="1"/>
</dbReference>
<dbReference type="RefSeq" id="WP_094797506.1">
    <property type="nucleotide sequence ID" value="NZ_NEVK01000008.1"/>
</dbReference>
<evidence type="ECO:0000313" key="2">
    <source>
        <dbReference type="EMBL" id="OZI16410.1"/>
    </source>
</evidence>
<keyword evidence="3" id="KW-1185">Reference proteome</keyword>
<dbReference type="Pfam" id="PF13561">
    <property type="entry name" value="adh_short_C2"/>
    <property type="match status" value="1"/>
</dbReference>
<gene>
    <name evidence="2" type="ORF">CAL19_17150</name>
</gene>
<dbReference type="FunFam" id="3.40.50.720:FF:000084">
    <property type="entry name" value="Short-chain dehydrogenase reductase"/>
    <property type="match status" value="1"/>
</dbReference>
<dbReference type="Proteomes" id="UP000216947">
    <property type="component" value="Unassembled WGS sequence"/>
</dbReference>
<dbReference type="InterPro" id="IPR050259">
    <property type="entry name" value="SDR"/>
</dbReference>
<dbReference type="PRINTS" id="PR00081">
    <property type="entry name" value="GDHRDH"/>
</dbReference>
<comment type="caution">
    <text evidence="2">The sequence shown here is derived from an EMBL/GenBank/DDBJ whole genome shotgun (WGS) entry which is preliminary data.</text>
</comment>
<dbReference type="AlphaFoldDB" id="A0A261QVL9"/>
<dbReference type="GO" id="GO:0032787">
    <property type="term" value="P:monocarboxylic acid metabolic process"/>
    <property type="evidence" value="ECO:0007669"/>
    <property type="project" value="UniProtKB-ARBA"/>
</dbReference>
<dbReference type="InterPro" id="IPR036291">
    <property type="entry name" value="NAD(P)-bd_dom_sf"/>
</dbReference>
<evidence type="ECO:0000256" key="1">
    <source>
        <dbReference type="ARBA" id="ARBA00006484"/>
    </source>
</evidence>
<evidence type="ECO:0008006" key="4">
    <source>
        <dbReference type="Google" id="ProtNLM"/>
    </source>
</evidence>
<sequence>MPDPITPEASFDLTGKTALVTGSCSGIGLEIARGLLRHGARVAIHGRNVRRAQELAEQLGPHAVGCAFDLANAAQREQGLATVRHALGEIDILVNNAGVRNRQPLSGLSLDDIRQVFEVNLFGAIELCRAVLPAMCRNRYGRIVNVSSLSGHLARDDDFAYPISKQALEAMTRVLAVEHGKHGVTCNAVAPATIATDFNRTLLTTEANLARIRQRNPQQRTGEPSEVVGAVLFFASPAASYVNGQTLRVDGGYSVQF</sequence>